<dbReference type="AlphaFoldDB" id="A0A2M9YJV1"/>
<dbReference type="EMBL" id="NPDV01000019">
    <property type="protein sequence ID" value="PJZ51825.1"/>
    <property type="molecule type" value="Genomic_DNA"/>
</dbReference>
<accession>A0A2M9YJV1</accession>
<dbReference type="Proteomes" id="UP000232188">
    <property type="component" value="Unassembled WGS sequence"/>
</dbReference>
<evidence type="ECO:0000313" key="1">
    <source>
        <dbReference type="EMBL" id="PJZ51825.1"/>
    </source>
</evidence>
<evidence type="ECO:0000313" key="4">
    <source>
        <dbReference type="Proteomes" id="UP000232188"/>
    </source>
</evidence>
<name>A0A2M9YJV1_9LEPT</name>
<protein>
    <submittedName>
        <fullName evidence="1">Uncharacterized protein</fullName>
    </submittedName>
</protein>
<organism evidence="1 4">
    <name type="scientific">Leptospira adleri</name>
    <dbReference type="NCBI Taxonomy" id="2023186"/>
    <lineage>
        <taxon>Bacteria</taxon>
        <taxon>Pseudomonadati</taxon>
        <taxon>Spirochaetota</taxon>
        <taxon>Spirochaetia</taxon>
        <taxon>Leptospirales</taxon>
        <taxon>Leptospiraceae</taxon>
        <taxon>Leptospira</taxon>
    </lineage>
</organism>
<evidence type="ECO:0000313" key="3">
    <source>
        <dbReference type="Proteomes" id="UP000232149"/>
    </source>
</evidence>
<keyword evidence="3" id="KW-1185">Reference proteome</keyword>
<gene>
    <name evidence="2" type="ORF">CH376_08920</name>
    <name evidence="1" type="ORF">CH380_18215</name>
</gene>
<dbReference type="Proteomes" id="UP000232149">
    <property type="component" value="Unassembled WGS sequence"/>
</dbReference>
<dbReference type="EMBL" id="NPDU01000018">
    <property type="protein sequence ID" value="PJZ62315.1"/>
    <property type="molecule type" value="Genomic_DNA"/>
</dbReference>
<proteinExistence type="predicted"/>
<evidence type="ECO:0000313" key="2">
    <source>
        <dbReference type="EMBL" id="PJZ62315.1"/>
    </source>
</evidence>
<comment type="caution">
    <text evidence="1">The sequence shown here is derived from an EMBL/GenBank/DDBJ whole genome shotgun (WGS) entry which is preliminary data.</text>
</comment>
<reference evidence="3 4" key="1">
    <citation type="submission" date="2017-07" db="EMBL/GenBank/DDBJ databases">
        <title>Leptospira spp. isolated from tropical soils.</title>
        <authorList>
            <person name="Thibeaux R."/>
            <person name="Iraola G."/>
            <person name="Ferres I."/>
            <person name="Bierque E."/>
            <person name="Girault D."/>
            <person name="Soupe-Gilbert M.-E."/>
            <person name="Picardeau M."/>
            <person name="Goarant C."/>
        </authorList>
    </citation>
    <scope>NUCLEOTIDE SEQUENCE [LARGE SCALE GENOMIC DNA]</scope>
    <source>
        <strain evidence="1 4">FH2-B-C1</strain>
        <strain evidence="2 3">FH2-B-D1</strain>
    </source>
</reference>
<sequence length="60" mass="6959">MPKFHFDFITTEESGTCITFIRFSSFDKIKQFSRNSDSIFLSPQRSVGKRFSVNEGKSPF</sequence>